<dbReference type="EMBL" id="BDQV01000251">
    <property type="protein sequence ID" value="GAY60913.1"/>
    <property type="molecule type" value="Genomic_DNA"/>
</dbReference>
<dbReference type="Proteomes" id="UP000236630">
    <property type="component" value="Unassembled WGS sequence"/>
</dbReference>
<gene>
    <name evidence="1" type="ORF">CUMW_205750</name>
</gene>
<comment type="caution">
    <text evidence="1">The sequence shown here is derived from an EMBL/GenBank/DDBJ whole genome shotgun (WGS) entry which is preliminary data.</text>
</comment>
<dbReference type="EMBL" id="BDQV01000251">
    <property type="protein sequence ID" value="GAY60912.1"/>
    <property type="molecule type" value="Genomic_DNA"/>
</dbReference>
<reference evidence="1 2" key="1">
    <citation type="journal article" date="2017" name="Front. Genet.">
        <title>Draft sequencing of the heterozygous diploid genome of Satsuma (Citrus unshiu Marc.) using a hybrid assembly approach.</title>
        <authorList>
            <person name="Shimizu T."/>
            <person name="Tanizawa Y."/>
            <person name="Mochizuki T."/>
            <person name="Nagasaki H."/>
            <person name="Yoshioka T."/>
            <person name="Toyoda A."/>
            <person name="Fujiyama A."/>
            <person name="Kaminuma E."/>
            <person name="Nakamura Y."/>
        </authorList>
    </citation>
    <scope>NUCLEOTIDE SEQUENCE [LARGE SCALE GENOMIC DNA]</scope>
    <source>
        <strain evidence="2">cv. Miyagawa wase</strain>
    </source>
</reference>
<organism evidence="1 2">
    <name type="scientific">Citrus unshiu</name>
    <name type="common">Satsuma mandarin</name>
    <name type="synonym">Citrus nobilis var. unshiu</name>
    <dbReference type="NCBI Taxonomy" id="55188"/>
    <lineage>
        <taxon>Eukaryota</taxon>
        <taxon>Viridiplantae</taxon>
        <taxon>Streptophyta</taxon>
        <taxon>Embryophyta</taxon>
        <taxon>Tracheophyta</taxon>
        <taxon>Spermatophyta</taxon>
        <taxon>Magnoliopsida</taxon>
        <taxon>eudicotyledons</taxon>
        <taxon>Gunneridae</taxon>
        <taxon>Pentapetalae</taxon>
        <taxon>rosids</taxon>
        <taxon>malvids</taxon>
        <taxon>Sapindales</taxon>
        <taxon>Rutaceae</taxon>
        <taxon>Aurantioideae</taxon>
        <taxon>Citrus</taxon>
    </lineage>
</organism>
<protein>
    <submittedName>
        <fullName evidence="1">Uncharacterized protein</fullName>
    </submittedName>
</protein>
<keyword evidence="2" id="KW-1185">Reference proteome</keyword>
<name>A0A2H5Q8P8_CITUN</name>
<dbReference type="EMBL" id="BDQV01000251">
    <property type="protein sequence ID" value="GAY60911.1"/>
    <property type="molecule type" value="Genomic_DNA"/>
</dbReference>
<sequence length="105" mass="12037">MLYTRFSGIKPQHPAAHSQLRTPNTLYIIKRHQNKNNIKNISIPSDSLRKKGPKTKAAQHQAQITNNNTVSVHLIRVAFPWRSENVDLRSLLTDKLGILNKLIDY</sequence>
<evidence type="ECO:0000313" key="1">
    <source>
        <dbReference type="EMBL" id="GAY60911.1"/>
    </source>
</evidence>
<dbReference type="AlphaFoldDB" id="A0A2H5Q8P8"/>
<accession>A0A2H5Q8P8</accession>
<evidence type="ECO:0000313" key="2">
    <source>
        <dbReference type="Proteomes" id="UP000236630"/>
    </source>
</evidence>
<proteinExistence type="predicted"/>